<dbReference type="Pfam" id="PF01494">
    <property type="entry name" value="FAD_binding_3"/>
    <property type="match status" value="2"/>
</dbReference>
<dbReference type="Proteomes" id="UP000053859">
    <property type="component" value="Unassembled WGS sequence"/>
</dbReference>
<organism evidence="4 5">
    <name type="scientific">Streptomyces azureus</name>
    <dbReference type="NCBI Taxonomy" id="146537"/>
    <lineage>
        <taxon>Bacteria</taxon>
        <taxon>Bacillati</taxon>
        <taxon>Actinomycetota</taxon>
        <taxon>Actinomycetes</taxon>
        <taxon>Kitasatosporales</taxon>
        <taxon>Streptomycetaceae</taxon>
        <taxon>Streptomyces</taxon>
    </lineage>
</organism>
<dbReference type="InterPro" id="IPR050493">
    <property type="entry name" value="FAD-dep_Monooxygenase_BioMet"/>
</dbReference>
<dbReference type="GO" id="GO:0071949">
    <property type="term" value="F:FAD binding"/>
    <property type="evidence" value="ECO:0007669"/>
    <property type="project" value="InterPro"/>
</dbReference>
<keyword evidence="2" id="KW-0503">Monooxygenase</keyword>
<dbReference type="SUPFAM" id="SSF51905">
    <property type="entry name" value="FAD/NAD(P)-binding domain"/>
    <property type="match status" value="1"/>
</dbReference>
<reference evidence="4" key="1">
    <citation type="journal article" date="2015" name="Genome Announc.">
        <title>Draft Genome Sequence of Thiostrepton-Producing Streptomyces azureus ATCC 14921.</title>
        <authorList>
            <person name="Sakihara K."/>
            <person name="Maeda J."/>
            <person name="Tashiro K."/>
            <person name="Fujino Y."/>
            <person name="Kuhara S."/>
            <person name="Ohshima T."/>
            <person name="Ogata S."/>
            <person name="Doi K."/>
        </authorList>
    </citation>
    <scope>NUCLEOTIDE SEQUENCE [LARGE SCALE GENOMIC DNA]</scope>
    <source>
        <strain evidence="4">ATCC14921</strain>
    </source>
</reference>
<dbReference type="PATRIC" id="fig|146537.3.peg.996"/>
<gene>
    <name evidence="4" type="ORF">SAZU_0947</name>
</gene>
<dbReference type="PRINTS" id="PR00420">
    <property type="entry name" value="RNGMNOXGNASE"/>
</dbReference>
<evidence type="ECO:0000256" key="1">
    <source>
        <dbReference type="ARBA" id="ARBA00023002"/>
    </source>
</evidence>
<evidence type="ECO:0000256" key="2">
    <source>
        <dbReference type="ARBA" id="ARBA00023033"/>
    </source>
</evidence>
<dbReference type="PANTHER" id="PTHR13789:SF309">
    <property type="entry name" value="PUTATIVE (AFU_ORTHOLOGUE AFUA_6G14510)-RELATED"/>
    <property type="match status" value="1"/>
</dbReference>
<protein>
    <submittedName>
        <fullName evidence="4">Oxidoreductase</fullName>
    </submittedName>
</protein>
<sequence length="400" mass="42522">MTSHIRTALVIGGGIAGSTTAMALQRAGIEARVHEAYHVTADGIGGGLSLAPNGVNALDTIGVGDVIRRVGTPMRGTVLHSADGELLGEITLPADLPPSRFVWRGELYRALYDEATRRGIRTRHGKRLVHAEDTGDGVTAHFDDGTEESADILIGTDGIRSTVRALIDPAAPRPQYAGLLGFAAPLADTGLPGTGCRLHVGYGPAGSFGHLVHADGSGGWFVNLPHPEPLTLAEARQTPQEQWLDRLREAFAGHCAPAADLLARTKAADLLITGPLETMPPVPTWSRGRMVLVGDAVHAASPSSGQGASQAVESSVQLARCLRDLPHDQAFTAYEGLRRARVERIIALAARTNASKASPLTRPARDLKPEPLDWQFTHRIHWDAPVLPPEPALEFRSKSA</sequence>
<dbReference type="Gene3D" id="3.50.50.60">
    <property type="entry name" value="FAD/NAD(P)-binding domain"/>
    <property type="match status" value="1"/>
</dbReference>
<dbReference type="RefSeq" id="WP_059415152.1">
    <property type="nucleotide sequence ID" value="NZ_DF968205.1"/>
</dbReference>
<evidence type="ECO:0000313" key="5">
    <source>
        <dbReference type="Proteomes" id="UP000053859"/>
    </source>
</evidence>
<proteinExistence type="predicted"/>
<dbReference type="PANTHER" id="PTHR13789">
    <property type="entry name" value="MONOOXYGENASE"/>
    <property type="match status" value="1"/>
</dbReference>
<dbReference type="OrthoDB" id="9782160at2"/>
<feature type="domain" description="FAD-binding" evidence="3">
    <location>
        <begin position="8"/>
        <end position="168"/>
    </location>
</feature>
<dbReference type="GO" id="GO:0004497">
    <property type="term" value="F:monooxygenase activity"/>
    <property type="evidence" value="ECO:0007669"/>
    <property type="project" value="UniProtKB-KW"/>
</dbReference>
<evidence type="ECO:0000313" key="4">
    <source>
        <dbReference type="EMBL" id="GAP46210.1"/>
    </source>
</evidence>
<accession>A0A0K8PEB6</accession>
<dbReference type="AlphaFoldDB" id="A0A0K8PEB6"/>
<dbReference type="InterPro" id="IPR002938">
    <property type="entry name" value="FAD-bd"/>
</dbReference>
<dbReference type="EMBL" id="DF968205">
    <property type="protein sequence ID" value="GAP46210.1"/>
    <property type="molecule type" value="Genomic_DNA"/>
</dbReference>
<keyword evidence="5" id="KW-1185">Reference proteome</keyword>
<name>A0A0K8PEB6_STRAJ</name>
<evidence type="ECO:0000259" key="3">
    <source>
        <dbReference type="Pfam" id="PF01494"/>
    </source>
</evidence>
<feature type="domain" description="FAD-binding" evidence="3">
    <location>
        <begin position="284"/>
        <end position="346"/>
    </location>
</feature>
<keyword evidence="1" id="KW-0560">Oxidoreductase</keyword>
<dbReference type="InterPro" id="IPR036188">
    <property type="entry name" value="FAD/NAD-bd_sf"/>
</dbReference>